<dbReference type="AlphaFoldDB" id="A0A7Z2T6M3"/>
<dbReference type="Proteomes" id="UP000464262">
    <property type="component" value="Chromosome 2"/>
</dbReference>
<evidence type="ECO:0000313" key="6">
    <source>
        <dbReference type="Proteomes" id="UP000464262"/>
    </source>
</evidence>
<evidence type="ECO:0000313" key="5">
    <source>
        <dbReference type="EMBL" id="QIA65292.1"/>
    </source>
</evidence>
<evidence type="ECO:0000256" key="2">
    <source>
        <dbReference type="ARBA" id="ARBA00022801"/>
    </source>
</evidence>
<dbReference type="SUPFAM" id="SSF50891">
    <property type="entry name" value="Cyclophilin-like"/>
    <property type="match status" value="1"/>
</dbReference>
<reference evidence="5 6" key="1">
    <citation type="submission" date="2020-01" db="EMBL/GenBank/DDBJ databases">
        <title>Whole genome and functional gene identification of agarase of Vibrio HN897.</title>
        <authorList>
            <person name="Liu Y."/>
            <person name="Zhao Z."/>
        </authorList>
    </citation>
    <scope>NUCLEOTIDE SEQUENCE [LARGE SCALE GENOMIC DNA]</scope>
    <source>
        <strain evidence="5 6">HN897</strain>
    </source>
</reference>
<dbReference type="GO" id="GO:0016787">
    <property type="term" value="F:hydrolase activity"/>
    <property type="evidence" value="ECO:0007669"/>
    <property type="project" value="UniProtKB-KW"/>
</dbReference>
<dbReference type="Pfam" id="PF02626">
    <property type="entry name" value="CT_A_B"/>
    <property type="match status" value="1"/>
</dbReference>
<dbReference type="SMART" id="SM00797">
    <property type="entry name" value="AHS2"/>
    <property type="match status" value="1"/>
</dbReference>
<keyword evidence="5" id="KW-0456">Lyase</keyword>
<dbReference type="GO" id="GO:0005524">
    <property type="term" value="F:ATP binding"/>
    <property type="evidence" value="ECO:0007669"/>
    <property type="project" value="UniProtKB-KW"/>
</dbReference>
<protein>
    <submittedName>
        <fullName evidence="5">5-oxoprolinase/urea amidolyase family protein</fullName>
    </submittedName>
</protein>
<gene>
    <name evidence="5" type="ORF">GT360_17250</name>
</gene>
<dbReference type="GO" id="GO:0016829">
    <property type="term" value="F:lyase activity"/>
    <property type="evidence" value="ECO:0007669"/>
    <property type="project" value="UniProtKB-KW"/>
</dbReference>
<dbReference type="KEGG" id="vas:GT360_17250"/>
<sequence length="309" mass="33732">MSIRVNKSHQGVLLQDFGRFGQAHIGVTTGGPADTYAYSWANKLLNNPINSSVIEMTLGQASFTVQQSTWFAISGADLNATLDTQPLQNWSSFYAMKGQVINFKLPRNGLRGYLAVSGGFAAPDTLGSASTVVRDKLGGLRGNGSSIGTGDELAFRTKISRSDYSTQSVSFRFVPDYNRPIHLRIIPGYQVKQFSPAALSHFYQQEYIVSKDSNRMGYRFEGRGIDAPNQGILSEGLALGSIQITPDGLPIVMLCDHQTIGGYPKVGCVSQVDLPRLAQARPGQSVYFQPGVLKELQAAWCQWALFFGY</sequence>
<name>A0A7Z2T6M3_9VIBR</name>
<feature type="domain" description="Carboxyltransferase" evidence="4">
    <location>
        <begin position="24"/>
        <end position="306"/>
    </location>
</feature>
<dbReference type="Gene3D" id="2.40.100.10">
    <property type="entry name" value="Cyclophilin-like"/>
    <property type="match status" value="1"/>
</dbReference>
<dbReference type="InterPro" id="IPR052708">
    <property type="entry name" value="PxpC"/>
</dbReference>
<keyword evidence="2" id="KW-0378">Hydrolase</keyword>
<organism evidence="5 6">
    <name type="scientific">Vibrio astriarenae</name>
    <dbReference type="NCBI Taxonomy" id="1481923"/>
    <lineage>
        <taxon>Bacteria</taxon>
        <taxon>Pseudomonadati</taxon>
        <taxon>Pseudomonadota</taxon>
        <taxon>Gammaproteobacteria</taxon>
        <taxon>Vibrionales</taxon>
        <taxon>Vibrionaceae</taxon>
        <taxon>Vibrio</taxon>
    </lineage>
</organism>
<dbReference type="EMBL" id="CP047476">
    <property type="protein sequence ID" value="QIA65292.1"/>
    <property type="molecule type" value="Genomic_DNA"/>
</dbReference>
<keyword evidence="3" id="KW-0067">ATP-binding</keyword>
<dbReference type="InterPro" id="IPR003778">
    <property type="entry name" value="CT_A_B"/>
</dbReference>
<dbReference type="PANTHER" id="PTHR43309:SF4">
    <property type="entry name" value="CARBOXYLTRANSFERASE DOMAIN-CONTAINING PROTEIN"/>
    <property type="match status" value="1"/>
</dbReference>
<accession>A0A7Z2T6M3</accession>
<dbReference type="PANTHER" id="PTHR43309">
    <property type="entry name" value="5-OXOPROLINASE SUBUNIT C"/>
    <property type="match status" value="1"/>
</dbReference>
<dbReference type="InterPro" id="IPR029000">
    <property type="entry name" value="Cyclophilin-like_dom_sf"/>
</dbReference>
<evidence type="ECO:0000256" key="1">
    <source>
        <dbReference type="ARBA" id="ARBA00022741"/>
    </source>
</evidence>
<dbReference type="NCBIfam" id="TIGR00724">
    <property type="entry name" value="urea_amlyse_rel"/>
    <property type="match status" value="1"/>
</dbReference>
<proteinExistence type="predicted"/>
<keyword evidence="6" id="KW-1185">Reference proteome</keyword>
<evidence type="ECO:0000259" key="4">
    <source>
        <dbReference type="SMART" id="SM00797"/>
    </source>
</evidence>
<keyword evidence="1" id="KW-0547">Nucleotide-binding</keyword>
<evidence type="ECO:0000256" key="3">
    <source>
        <dbReference type="ARBA" id="ARBA00022840"/>
    </source>
</evidence>
<dbReference type="RefSeq" id="WP_164650192.1">
    <property type="nucleotide sequence ID" value="NZ_CP047476.1"/>
</dbReference>